<gene>
    <name evidence="2" type="ORF">LCGC14_1006090</name>
</gene>
<sequence length="72" mass="8387">MKKVENQDKDLLKLSKLCQHWADHNNSHKESFSKWRDTAKDKGLDEVVTNLNKAIKMIDKCSEYLLAAKQNL</sequence>
<dbReference type="InterPro" id="IPR058493">
    <property type="entry name" value="DUF8180"/>
</dbReference>
<dbReference type="Pfam" id="PF26551">
    <property type="entry name" value="DUF8180"/>
    <property type="match status" value="1"/>
</dbReference>
<feature type="domain" description="DUF8180" evidence="1">
    <location>
        <begin position="15"/>
        <end position="71"/>
    </location>
</feature>
<evidence type="ECO:0000259" key="1">
    <source>
        <dbReference type="Pfam" id="PF26551"/>
    </source>
</evidence>
<organism evidence="2">
    <name type="scientific">marine sediment metagenome</name>
    <dbReference type="NCBI Taxonomy" id="412755"/>
    <lineage>
        <taxon>unclassified sequences</taxon>
        <taxon>metagenomes</taxon>
        <taxon>ecological metagenomes</taxon>
    </lineage>
</organism>
<evidence type="ECO:0000313" key="2">
    <source>
        <dbReference type="EMBL" id="KKN13470.1"/>
    </source>
</evidence>
<proteinExistence type="predicted"/>
<dbReference type="AlphaFoldDB" id="A0A0F9N1R6"/>
<reference evidence="2" key="1">
    <citation type="journal article" date="2015" name="Nature">
        <title>Complex archaea that bridge the gap between prokaryotes and eukaryotes.</title>
        <authorList>
            <person name="Spang A."/>
            <person name="Saw J.H."/>
            <person name="Jorgensen S.L."/>
            <person name="Zaremba-Niedzwiedzka K."/>
            <person name="Martijn J."/>
            <person name="Lind A.E."/>
            <person name="van Eijk R."/>
            <person name="Schleper C."/>
            <person name="Guy L."/>
            <person name="Ettema T.J."/>
        </authorList>
    </citation>
    <scope>NUCLEOTIDE SEQUENCE</scope>
</reference>
<comment type="caution">
    <text evidence="2">The sequence shown here is derived from an EMBL/GenBank/DDBJ whole genome shotgun (WGS) entry which is preliminary data.</text>
</comment>
<protein>
    <recommendedName>
        <fullName evidence="1">DUF8180 domain-containing protein</fullName>
    </recommendedName>
</protein>
<name>A0A0F9N1R6_9ZZZZ</name>
<accession>A0A0F9N1R6</accession>
<dbReference type="EMBL" id="LAZR01003919">
    <property type="protein sequence ID" value="KKN13470.1"/>
    <property type="molecule type" value="Genomic_DNA"/>
</dbReference>